<reference evidence="1 2" key="1">
    <citation type="submission" date="2019-07" db="EMBL/GenBank/DDBJ databases">
        <title>Diversity of Bacteria from Kongsfjorden, Arctic.</title>
        <authorList>
            <person name="Yu Y."/>
        </authorList>
    </citation>
    <scope>NUCLEOTIDE SEQUENCE [LARGE SCALE GENOMIC DNA]</scope>
    <source>
        <strain evidence="1 2">SM1922</strain>
    </source>
</reference>
<sequence length="346" mass="38222">MLAVIGIAVPISNNDQDEFAAYLARYVSGANPKNALTPEQAAQGAHLCFVNTNELLIDARILAKEGRLCRALSVTVLALEELAKISELYRVAIESQLSSDAVDWKAFWKEFNYHKPKQKRATAYGNVIRGVLGEGNGLSNPLPYKSYFSDDTFGHLDKAKQKNFYVDFADGKFVAPRNDDNTQKILAELYGFVSERIDTFGSWHSSIDRNVTFFKVTTKQAKSFLESAALADSGLTSLNGWASTFTPEEVQADIIRLACYRSSGGVPDYYSFTPEMESVRGLTAENREAILAGVVGVLEARMATGEVLPQFGNRAFCMFKLMIHYGQNNLSKSEFNNIFPKLANAG</sequence>
<dbReference type="Proteomes" id="UP000317288">
    <property type="component" value="Unassembled WGS sequence"/>
</dbReference>
<protein>
    <submittedName>
        <fullName evidence="1">AbiV family abortive infection protein</fullName>
    </submittedName>
</protein>
<organism evidence="1 2">
    <name type="scientific">Vreelandella titanicae</name>
    <dbReference type="NCBI Taxonomy" id="664683"/>
    <lineage>
        <taxon>Bacteria</taxon>
        <taxon>Pseudomonadati</taxon>
        <taxon>Pseudomonadota</taxon>
        <taxon>Gammaproteobacteria</taxon>
        <taxon>Oceanospirillales</taxon>
        <taxon>Halomonadaceae</taxon>
        <taxon>Vreelandella</taxon>
    </lineage>
</organism>
<gene>
    <name evidence="1" type="ORF">FQP89_19480</name>
</gene>
<evidence type="ECO:0000313" key="1">
    <source>
        <dbReference type="EMBL" id="TVU87763.1"/>
    </source>
</evidence>
<name>A0A558J2C2_9GAMM</name>
<dbReference type="EMBL" id="VNFE01000007">
    <property type="protein sequence ID" value="TVU87763.1"/>
    <property type="molecule type" value="Genomic_DNA"/>
</dbReference>
<comment type="caution">
    <text evidence="1">The sequence shown here is derived from an EMBL/GenBank/DDBJ whole genome shotgun (WGS) entry which is preliminary data.</text>
</comment>
<dbReference type="AlphaFoldDB" id="A0A558J2C2"/>
<proteinExistence type="predicted"/>
<accession>A0A558J2C2</accession>
<dbReference type="InterPro" id="IPR030987">
    <property type="entry name" value="AbiV"/>
</dbReference>
<dbReference type="Pfam" id="PF18728">
    <property type="entry name" value="HEPN_AbiV"/>
    <property type="match status" value="1"/>
</dbReference>
<evidence type="ECO:0000313" key="2">
    <source>
        <dbReference type="Proteomes" id="UP000317288"/>
    </source>
</evidence>
<dbReference type="NCBIfam" id="TIGR04498">
    <property type="entry name" value="AbiV_defense"/>
    <property type="match status" value="1"/>
</dbReference>